<evidence type="ECO:0000313" key="1">
    <source>
        <dbReference type="EMBL" id="KAF5862136.1"/>
    </source>
</evidence>
<gene>
    <name evidence="1" type="ORF">ETB97_012121</name>
</gene>
<keyword evidence="2" id="KW-1185">Reference proteome</keyword>
<reference evidence="1 2" key="1">
    <citation type="submission" date="2019-04" db="EMBL/GenBank/DDBJ databases">
        <title>Aspergillus burnettii sp. nov., novel species from soil in southeast Queensland.</title>
        <authorList>
            <person name="Gilchrist C.L.M."/>
            <person name="Pitt J.I."/>
            <person name="Lange L."/>
            <person name="Lacey H.J."/>
            <person name="Vuong D."/>
            <person name="Midgley D.J."/>
            <person name="Greenfield P."/>
            <person name="Bradbury M."/>
            <person name="Lacey E."/>
            <person name="Busk P.K."/>
            <person name="Pilgaard B."/>
            <person name="Chooi Y.H."/>
            <person name="Piggott A.M."/>
        </authorList>
    </citation>
    <scope>NUCLEOTIDE SEQUENCE [LARGE SCALE GENOMIC DNA]</scope>
    <source>
        <strain evidence="1 2">FRR 5400</strain>
    </source>
</reference>
<dbReference type="EMBL" id="SPNV01000081">
    <property type="protein sequence ID" value="KAF5862136.1"/>
    <property type="molecule type" value="Genomic_DNA"/>
</dbReference>
<accession>A0A8H6A5D9</accession>
<name>A0A8H6A5D9_PETAA</name>
<sequence>MDEVAVIKERYKTQVKQFEGGFLEGEIFSIYENLMGVSVVDNLFVTAVSRDDNDRAMLLVQCLAVGILDLVRSSYFITGGGGPSIEGWEPNRAFSFWLALDLLKEPEIHWESSPADVKALSEKVRLAELIAYALEGSGKYQEERNKTGLASTALTGFVPTNLAKDNAYPLLPIGASECQGIGSTSAQVSLQLSSRRGLVRGDRDSFG</sequence>
<dbReference type="AlphaFoldDB" id="A0A8H6A5D9"/>
<organism evidence="1 2">
    <name type="scientific">Petromyces alliaceus</name>
    <name type="common">Aspergillus alliaceus</name>
    <dbReference type="NCBI Taxonomy" id="209559"/>
    <lineage>
        <taxon>Eukaryota</taxon>
        <taxon>Fungi</taxon>
        <taxon>Dikarya</taxon>
        <taxon>Ascomycota</taxon>
        <taxon>Pezizomycotina</taxon>
        <taxon>Eurotiomycetes</taxon>
        <taxon>Eurotiomycetidae</taxon>
        <taxon>Eurotiales</taxon>
        <taxon>Aspergillaceae</taxon>
        <taxon>Aspergillus</taxon>
        <taxon>Aspergillus subgen. Circumdati</taxon>
    </lineage>
</organism>
<protein>
    <submittedName>
        <fullName evidence="1">Uncharacterized protein</fullName>
    </submittedName>
</protein>
<dbReference type="Proteomes" id="UP000541154">
    <property type="component" value="Unassembled WGS sequence"/>
</dbReference>
<proteinExistence type="predicted"/>
<evidence type="ECO:0000313" key="2">
    <source>
        <dbReference type="Proteomes" id="UP000541154"/>
    </source>
</evidence>
<comment type="caution">
    <text evidence="1">The sequence shown here is derived from an EMBL/GenBank/DDBJ whole genome shotgun (WGS) entry which is preliminary data.</text>
</comment>